<evidence type="ECO:0000256" key="1">
    <source>
        <dbReference type="SAM" id="MobiDB-lite"/>
    </source>
</evidence>
<sequence>MGEAPSPAPALWDWDYLDHCFARHRVCISFGLWICAFSCWIAVHALLLYLRCGKKSGRDQSALCAACCLLTSLCDTIGAILAKQLTIQSAAPKSSPVQVSRGSRERKRRRQLRASIFALVLPLSLGPGWALWAAVPKASGPIRGPQRRLLGSLVQDNTEILGYLLGGIAALGSWASRIPPLSRICWGRTFPSIYLWTRLLSALAGLLYASAIVAHDRRPEYLLRATPWFLTSLGRAALDLANSDWVPLTTLPYCKPLKRMAAVSRYLELTIEPAGQHIFEEILPFGLFLLGQELPPRQLPAGSQEPRPLAWAEAASLGSRVIIRMVASCSATRLPGDGQTSTGATSPQEPPSYPPVQVIRACVSSSSSSQVSSINSDLEVGAVSAGRCTGPPSRVLAGASEVPALLCSPRPTPASRPLSSG</sequence>
<name>A0A4U1F3G4_MONMO</name>
<dbReference type="EMBL" id="RWIC01000437">
    <property type="protein sequence ID" value="TKC43879.1"/>
    <property type="molecule type" value="Genomic_DNA"/>
</dbReference>
<dbReference type="Proteomes" id="UP000308365">
    <property type="component" value="Unassembled WGS sequence"/>
</dbReference>
<evidence type="ECO:0008006" key="5">
    <source>
        <dbReference type="Google" id="ProtNLM"/>
    </source>
</evidence>
<dbReference type="AlphaFoldDB" id="A0A4U1F3G4"/>
<dbReference type="PANTHER" id="PTHR16201:SF53">
    <property type="entry name" value="TRANSMEMBRANE PROTEIN 44"/>
    <property type="match status" value="1"/>
</dbReference>
<feature type="transmembrane region" description="Helical" evidence="2">
    <location>
        <begin position="160"/>
        <end position="181"/>
    </location>
</feature>
<feature type="transmembrane region" description="Helical" evidence="2">
    <location>
        <begin position="114"/>
        <end position="135"/>
    </location>
</feature>
<keyword evidence="2" id="KW-0812">Transmembrane</keyword>
<accession>A0A4U1F3G4</accession>
<evidence type="ECO:0000256" key="2">
    <source>
        <dbReference type="SAM" id="Phobius"/>
    </source>
</evidence>
<feature type="region of interest" description="Disordered" evidence="1">
    <location>
        <begin position="334"/>
        <end position="353"/>
    </location>
</feature>
<reference evidence="4" key="1">
    <citation type="journal article" date="2019" name="IScience">
        <title>Narwhal Genome Reveals Long-Term Low Genetic Diversity despite Current Large Abundance Size.</title>
        <authorList>
            <person name="Westbury M.V."/>
            <person name="Petersen B."/>
            <person name="Garde E."/>
            <person name="Heide-Jorgensen M.P."/>
            <person name="Lorenzen E.D."/>
        </authorList>
    </citation>
    <scope>NUCLEOTIDE SEQUENCE [LARGE SCALE GENOMIC DNA]</scope>
</reference>
<protein>
    <recommendedName>
        <fullName evidence="5">Transmembrane protein 44</fullName>
    </recommendedName>
</protein>
<keyword evidence="2" id="KW-0472">Membrane</keyword>
<organism evidence="3 4">
    <name type="scientific">Monodon monoceros</name>
    <name type="common">Narwhal</name>
    <name type="synonym">Ceratodon monodon</name>
    <dbReference type="NCBI Taxonomy" id="40151"/>
    <lineage>
        <taxon>Eukaryota</taxon>
        <taxon>Metazoa</taxon>
        <taxon>Chordata</taxon>
        <taxon>Craniata</taxon>
        <taxon>Vertebrata</taxon>
        <taxon>Euteleostomi</taxon>
        <taxon>Mammalia</taxon>
        <taxon>Eutheria</taxon>
        <taxon>Laurasiatheria</taxon>
        <taxon>Artiodactyla</taxon>
        <taxon>Whippomorpha</taxon>
        <taxon>Cetacea</taxon>
        <taxon>Odontoceti</taxon>
        <taxon>Monodontidae</taxon>
        <taxon>Monodon</taxon>
    </lineage>
</organism>
<dbReference type="PANTHER" id="PTHR16201">
    <property type="entry name" value="SEVEN TRANSMEMBRANE PROTEIN 1-RELATED"/>
    <property type="match status" value="1"/>
</dbReference>
<evidence type="ECO:0000313" key="4">
    <source>
        <dbReference type="Proteomes" id="UP000308365"/>
    </source>
</evidence>
<evidence type="ECO:0000313" key="3">
    <source>
        <dbReference type="EMBL" id="TKC43879.1"/>
    </source>
</evidence>
<gene>
    <name evidence="3" type="ORF">EI555_008530</name>
</gene>
<dbReference type="InterPro" id="IPR051415">
    <property type="entry name" value="LAAT-1"/>
</dbReference>
<feature type="transmembrane region" description="Helical" evidence="2">
    <location>
        <begin position="30"/>
        <end position="50"/>
    </location>
</feature>
<dbReference type="GO" id="GO:0015174">
    <property type="term" value="F:basic amino acid transmembrane transporter activity"/>
    <property type="evidence" value="ECO:0007669"/>
    <property type="project" value="TreeGrafter"/>
</dbReference>
<proteinExistence type="predicted"/>
<feature type="compositionally biased region" description="Polar residues" evidence="1">
    <location>
        <begin position="338"/>
        <end position="347"/>
    </location>
</feature>
<feature type="transmembrane region" description="Helical" evidence="2">
    <location>
        <begin position="193"/>
        <end position="214"/>
    </location>
</feature>
<comment type="caution">
    <text evidence="3">The sequence shown here is derived from an EMBL/GenBank/DDBJ whole genome shotgun (WGS) entry which is preliminary data.</text>
</comment>
<keyword evidence="2" id="KW-1133">Transmembrane helix</keyword>